<dbReference type="InterPro" id="IPR027417">
    <property type="entry name" value="P-loop_NTPase"/>
</dbReference>
<keyword evidence="8 9" id="KW-0472">Membrane</keyword>
<sequence>MSAREPAAKPESEVLREGRLAALKNIGPVLRMVWESGPRTVVAHLVLRTLSALTPLAILVVARWIIDDVVATAASGKVMTQRLWGLVALEFGLAVLAALLNRGIDYLSVVLRENYTRYVSLRLMEQASRLDLATYEDPAFYDKLDRARVQATDRLVMVSAIARFLQLAVTAVSLCLGILVFSPWILLNIVVCVVPAALGEAYFGARVYALNFLHTPKRRELDYLRHLGASKESAKELKIFGLSTFLMRRYETLSREILDDVVSLSARALTGLSLLSVVASLGYYGSYAFVIYLAARGELSVGELTFLAAAIAGANRTFQELSVTAAGIADQSLYTRDMLSFFALQPGIRSGPRALRVPRPIRQGLEFRDVTFCYPGRSEPILQGVSFHLAPGERIALIGENGQGKTTIVKLMMRLYDPTAGQILLDGVDLREYDLDDLWHEVGVIFQDFARYEMTATHNIAVGRIERRDDQALIMNAAHKSLANTVIERLPLGYEQMLGRRFDGGLDLSGGEWQKIALARAYLRDSQILVLDEPTAALDARAELDVFNRFGELSAGKMAVLISHRFSTVRMADRILVLEGGKIVEEGPHDRLVASGGRYAAMYELQAARYR</sequence>
<dbReference type="Gene3D" id="1.20.1560.10">
    <property type="entry name" value="ABC transporter type 1, transmembrane domain"/>
    <property type="match status" value="1"/>
</dbReference>
<evidence type="ECO:0000256" key="7">
    <source>
        <dbReference type="ARBA" id="ARBA00022989"/>
    </source>
</evidence>
<dbReference type="Pfam" id="PF00005">
    <property type="entry name" value="ABC_tran"/>
    <property type="match status" value="1"/>
</dbReference>
<feature type="transmembrane region" description="Helical" evidence="9">
    <location>
        <begin position="185"/>
        <end position="209"/>
    </location>
</feature>
<dbReference type="InterPro" id="IPR003593">
    <property type="entry name" value="AAA+_ATPase"/>
</dbReference>
<dbReference type="SUPFAM" id="SSF52540">
    <property type="entry name" value="P-loop containing nucleoside triphosphate hydrolases"/>
    <property type="match status" value="1"/>
</dbReference>
<feature type="transmembrane region" description="Helical" evidence="9">
    <location>
        <begin position="41"/>
        <end position="66"/>
    </location>
</feature>
<dbReference type="PANTHER" id="PTHR43394">
    <property type="entry name" value="ATP-DEPENDENT PERMEASE MDL1, MITOCHONDRIAL"/>
    <property type="match status" value="1"/>
</dbReference>
<dbReference type="GO" id="GO:0015421">
    <property type="term" value="F:ABC-type oligopeptide transporter activity"/>
    <property type="evidence" value="ECO:0007669"/>
    <property type="project" value="TreeGrafter"/>
</dbReference>
<evidence type="ECO:0000256" key="5">
    <source>
        <dbReference type="ARBA" id="ARBA00022741"/>
    </source>
</evidence>
<evidence type="ECO:0000256" key="9">
    <source>
        <dbReference type="SAM" id="Phobius"/>
    </source>
</evidence>
<evidence type="ECO:0000256" key="6">
    <source>
        <dbReference type="ARBA" id="ARBA00022840"/>
    </source>
</evidence>
<comment type="caution">
    <text evidence="12">The sequence shown here is derived from an EMBL/GenBank/DDBJ whole genome shotgun (WGS) entry which is preliminary data.</text>
</comment>
<dbReference type="PROSITE" id="PS50893">
    <property type="entry name" value="ABC_TRANSPORTER_2"/>
    <property type="match status" value="1"/>
</dbReference>
<feature type="domain" description="ABC transmembrane type-1" evidence="11">
    <location>
        <begin position="45"/>
        <end position="330"/>
    </location>
</feature>
<dbReference type="PANTHER" id="PTHR43394:SF1">
    <property type="entry name" value="ATP-BINDING CASSETTE SUB-FAMILY B MEMBER 10, MITOCHONDRIAL"/>
    <property type="match status" value="1"/>
</dbReference>
<keyword evidence="5" id="KW-0547">Nucleotide-binding</keyword>
<evidence type="ECO:0000313" key="13">
    <source>
        <dbReference type="Proteomes" id="UP000518300"/>
    </source>
</evidence>
<dbReference type="GO" id="GO:0016887">
    <property type="term" value="F:ATP hydrolysis activity"/>
    <property type="evidence" value="ECO:0007669"/>
    <property type="project" value="InterPro"/>
</dbReference>
<evidence type="ECO:0000259" key="11">
    <source>
        <dbReference type="PROSITE" id="PS50929"/>
    </source>
</evidence>
<reference evidence="12 13" key="1">
    <citation type="submission" date="2020-04" db="EMBL/GenBank/DDBJ databases">
        <title>Draft genome of Pyxidicoccus fallax type strain.</title>
        <authorList>
            <person name="Whitworth D.E."/>
        </authorList>
    </citation>
    <scope>NUCLEOTIDE SEQUENCE [LARGE SCALE GENOMIC DNA]</scope>
    <source>
        <strain evidence="12 13">DSM 14698</strain>
    </source>
</reference>
<keyword evidence="4 9" id="KW-0812">Transmembrane</keyword>
<dbReference type="GO" id="GO:0005524">
    <property type="term" value="F:ATP binding"/>
    <property type="evidence" value="ECO:0007669"/>
    <property type="project" value="UniProtKB-KW"/>
</dbReference>
<keyword evidence="7 9" id="KW-1133">Transmembrane helix</keyword>
<comment type="subcellular location">
    <subcellularLocation>
        <location evidence="1">Cell membrane</location>
        <topology evidence="1">Multi-pass membrane protein</topology>
    </subcellularLocation>
</comment>
<dbReference type="InterPro" id="IPR036640">
    <property type="entry name" value="ABC1_TM_sf"/>
</dbReference>
<dbReference type="Gene3D" id="3.40.50.300">
    <property type="entry name" value="P-loop containing nucleotide triphosphate hydrolases"/>
    <property type="match status" value="1"/>
</dbReference>
<dbReference type="SUPFAM" id="SSF90123">
    <property type="entry name" value="ABC transporter transmembrane region"/>
    <property type="match status" value="1"/>
</dbReference>
<protein>
    <submittedName>
        <fullName evidence="12">ABC transporter ATP-binding protein</fullName>
    </submittedName>
</protein>
<keyword evidence="3" id="KW-1003">Cell membrane</keyword>
<dbReference type="RefSeq" id="WP_169345017.1">
    <property type="nucleotide sequence ID" value="NZ_JABBJJ010000046.1"/>
</dbReference>
<keyword evidence="2" id="KW-0813">Transport</keyword>
<name>A0A848LAS6_9BACT</name>
<feature type="transmembrane region" description="Helical" evidence="9">
    <location>
        <begin position="86"/>
        <end position="104"/>
    </location>
</feature>
<feature type="transmembrane region" description="Helical" evidence="9">
    <location>
        <begin position="155"/>
        <end position="179"/>
    </location>
</feature>
<evidence type="ECO:0000256" key="2">
    <source>
        <dbReference type="ARBA" id="ARBA00022448"/>
    </source>
</evidence>
<dbReference type="InterPro" id="IPR011527">
    <property type="entry name" value="ABC1_TM_dom"/>
</dbReference>
<evidence type="ECO:0000256" key="8">
    <source>
        <dbReference type="ARBA" id="ARBA00023136"/>
    </source>
</evidence>
<keyword evidence="6 12" id="KW-0067">ATP-binding</keyword>
<evidence type="ECO:0000256" key="4">
    <source>
        <dbReference type="ARBA" id="ARBA00022692"/>
    </source>
</evidence>
<dbReference type="GO" id="GO:0005886">
    <property type="term" value="C:plasma membrane"/>
    <property type="evidence" value="ECO:0007669"/>
    <property type="project" value="UniProtKB-SubCell"/>
</dbReference>
<dbReference type="Proteomes" id="UP000518300">
    <property type="component" value="Unassembled WGS sequence"/>
</dbReference>
<dbReference type="SMART" id="SM00382">
    <property type="entry name" value="AAA"/>
    <property type="match status" value="1"/>
</dbReference>
<keyword evidence="13" id="KW-1185">Reference proteome</keyword>
<dbReference type="AlphaFoldDB" id="A0A848LAS6"/>
<dbReference type="InterPro" id="IPR003439">
    <property type="entry name" value="ABC_transporter-like_ATP-bd"/>
</dbReference>
<feature type="domain" description="ABC transporter" evidence="10">
    <location>
        <begin position="365"/>
        <end position="605"/>
    </location>
</feature>
<evidence type="ECO:0000256" key="1">
    <source>
        <dbReference type="ARBA" id="ARBA00004651"/>
    </source>
</evidence>
<organism evidence="12 13">
    <name type="scientific">Pyxidicoccus fallax</name>
    <dbReference type="NCBI Taxonomy" id="394095"/>
    <lineage>
        <taxon>Bacteria</taxon>
        <taxon>Pseudomonadati</taxon>
        <taxon>Myxococcota</taxon>
        <taxon>Myxococcia</taxon>
        <taxon>Myxococcales</taxon>
        <taxon>Cystobacterineae</taxon>
        <taxon>Myxococcaceae</taxon>
        <taxon>Pyxidicoccus</taxon>
    </lineage>
</organism>
<gene>
    <name evidence="12" type="ORF">HG543_12810</name>
</gene>
<dbReference type="InterPro" id="IPR039421">
    <property type="entry name" value="Type_1_exporter"/>
</dbReference>
<dbReference type="EMBL" id="JABBJJ010000046">
    <property type="protein sequence ID" value="NMO15727.1"/>
    <property type="molecule type" value="Genomic_DNA"/>
</dbReference>
<proteinExistence type="predicted"/>
<dbReference type="PROSITE" id="PS00211">
    <property type="entry name" value="ABC_TRANSPORTER_1"/>
    <property type="match status" value="1"/>
</dbReference>
<accession>A0A848LAS6</accession>
<evidence type="ECO:0000259" key="10">
    <source>
        <dbReference type="PROSITE" id="PS50893"/>
    </source>
</evidence>
<dbReference type="FunFam" id="3.40.50.300:FF:000221">
    <property type="entry name" value="Multidrug ABC transporter ATP-binding protein"/>
    <property type="match status" value="1"/>
</dbReference>
<evidence type="ECO:0000313" key="12">
    <source>
        <dbReference type="EMBL" id="NMO15727.1"/>
    </source>
</evidence>
<dbReference type="PROSITE" id="PS50929">
    <property type="entry name" value="ABC_TM1F"/>
    <property type="match status" value="1"/>
</dbReference>
<feature type="transmembrane region" description="Helical" evidence="9">
    <location>
        <begin position="272"/>
        <end position="295"/>
    </location>
</feature>
<dbReference type="InterPro" id="IPR017871">
    <property type="entry name" value="ABC_transporter-like_CS"/>
</dbReference>
<evidence type="ECO:0000256" key="3">
    <source>
        <dbReference type="ARBA" id="ARBA00022475"/>
    </source>
</evidence>